<evidence type="ECO:0000256" key="5">
    <source>
        <dbReference type="ARBA" id="ARBA00023242"/>
    </source>
</evidence>
<evidence type="ECO:0000256" key="3">
    <source>
        <dbReference type="ARBA" id="ARBA00023125"/>
    </source>
</evidence>
<keyword evidence="5" id="KW-0539">Nucleus</keyword>
<evidence type="ECO:0000313" key="8">
    <source>
        <dbReference type="Proteomes" id="UP001283361"/>
    </source>
</evidence>
<dbReference type="AlphaFoldDB" id="A0AAE1DD18"/>
<feature type="region of interest" description="Disordered" evidence="6">
    <location>
        <begin position="164"/>
        <end position="191"/>
    </location>
</feature>
<keyword evidence="4" id="KW-0371">Homeobox</keyword>
<dbReference type="GO" id="GO:0005634">
    <property type="term" value="C:nucleus"/>
    <property type="evidence" value="ECO:0007669"/>
    <property type="project" value="UniProtKB-SubCell"/>
</dbReference>
<dbReference type="GO" id="GO:0003700">
    <property type="term" value="F:DNA-binding transcription factor activity"/>
    <property type="evidence" value="ECO:0007669"/>
    <property type="project" value="InterPro"/>
</dbReference>
<reference evidence="7" key="1">
    <citation type="journal article" date="2023" name="G3 (Bethesda)">
        <title>A reference genome for the long-term kleptoplast-retaining sea slug Elysia crispata morphotype clarki.</title>
        <authorList>
            <person name="Eastman K.E."/>
            <person name="Pendleton A.L."/>
            <person name="Shaikh M.A."/>
            <person name="Suttiyut T."/>
            <person name="Ogas R."/>
            <person name="Tomko P."/>
            <person name="Gavelis G."/>
            <person name="Widhalm J.R."/>
            <person name="Wisecaver J.H."/>
        </authorList>
    </citation>
    <scope>NUCLEOTIDE SEQUENCE</scope>
    <source>
        <strain evidence="7">ECLA1</strain>
    </source>
</reference>
<evidence type="ECO:0000256" key="6">
    <source>
        <dbReference type="SAM" id="MobiDB-lite"/>
    </source>
</evidence>
<comment type="caution">
    <text evidence="7">The sequence shown here is derived from an EMBL/GenBank/DDBJ whole genome shotgun (WGS) entry which is preliminary data.</text>
</comment>
<evidence type="ECO:0000256" key="4">
    <source>
        <dbReference type="ARBA" id="ARBA00023155"/>
    </source>
</evidence>
<evidence type="ECO:0000256" key="2">
    <source>
        <dbReference type="ARBA" id="ARBA00022473"/>
    </source>
</evidence>
<proteinExistence type="predicted"/>
<dbReference type="PROSITE" id="PS00032">
    <property type="entry name" value="ANTENNAPEDIA"/>
    <property type="match status" value="1"/>
</dbReference>
<protein>
    <submittedName>
        <fullName evidence="7">Uncharacterized protein</fullName>
    </submittedName>
</protein>
<keyword evidence="2" id="KW-0217">Developmental protein</keyword>
<dbReference type="InterPro" id="IPR001827">
    <property type="entry name" value="Homeobox_Antennapedia_CS"/>
</dbReference>
<organism evidence="7 8">
    <name type="scientific">Elysia crispata</name>
    <name type="common">lettuce slug</name>
    <dbReference type="NCBI Taxonomy" id="231223"/>
    <lineage>
        <taxon>Eukaryota</taxon>
        <taxon>Metazoa</taxon>
        <taxon>Spiralia</taxon>
        <taxon>Lophotrochozoa</taxon>
        <taxon>Mollusca</taxon>
        <taxon>Gastropoda</taxon>
        <taxon>Heterobranchia</taxon>
        <taxon>Euthyneura</taxon>
        <taxon>Panpulmonata</taxon>
        <taxon>Sacoglossa</taxon>
        <taxon>Placobranchoidea</taxon>
        <taxon>Plakobranchidae</taxon>
        <taxon>Elysia</taxon>
    </lineage>
</organism>
<evidence type="ECO:0000256" key="1">
    <source>
        <dbReference type="ARBA" id="ARBA00004123"/>
    </source>
</evidence>
<dbReference type="GO" id="GO:0003677">
    <property type="term" value="F:DNA binding"/>
    <property type="evidence" value="ECO:0007669"/>
    <property type="project" value="UniProtKB-KW"/>
</dbReference>
<sequence>MQKGYGPSPDNMGHHATSAYHHSYYPDIGGHGYSNHKYDHGMYGAVGGGGGGGGGGLVAGGMGGGYPHHHQSGNCSPLGGDASVLNSYYHHHHHQNSCAVQGSAIMGDHSCMVDPSGGGAGGLYDPNGYPAVCGVMQAGMGGLHPGSVMPGKQQHEIYPWMKESRQNNKQRQTQVTGKVSHTYPYTHDTPA</sequence>
<keyword evidence="3" id="KW-0238">DNA-binding</keyword>
<gene>
    <name evidence="7" type="ORF">RRG08_017670</name>
</gene>
<evidence type="ECO:0000313" key="7">
    <source>
        <dbReference type="EMBL" id="KAK3766229.1"/>
    </source>
</evidence>
<accession>A0AAE1DD18</accession>
<keyword evidence="8" id="KW-1185">Reference proteome</keyword>
<dbReference type="EMBL" id="JAWDGP010004246">
    <property type="protein sequence ID" value="KAK3766229.1"/>
    <property type="molecule type" value="Genomic_DNA"/>
</dbReference>
<dbReference type="Proteomes" id="UP001283361">
    <property type="component" value="Unassembled WGS sequence"/>
</dbReference>
<feature type="compositionally biased region" description="Polar residues" evidence="6">
    <location>
        <begin position="167"/>
        <end position="179"/>
    </location>
</feature>
<name>A0AAE1DD18_9GAST</name>
<comment type="subcellular location">
    <subcellularLocation>
        <location evidence="1">Nucleus</location>
    </subcellularLocation>
</comment>